<keyword evidence="3" id="KW-0150">Chloroplast</keyword>
<evidence type="ECO:0000256" key="2">
    <source>
        <dbReference type="ARBA" id="ARBA00022448"/>
    </source>
</evidence>
<name>A0ABR2FF87_9ROSI</name>
<keyword evidence="4" id="KW-0934">Plastid</keyword>
<evidence type="ECO:0000259" key="10">
    <source>
        <dbReference type="Pfam" id="PF03151"/>
    </source>
</evidence>
<dbReference type="Pfam" id="PF03151">
    <property type="entry name" value="TPT"/>
    <property type="match status" value="1"/>
</dbReference>
<evidence type="ECO:0000256" key="8">
    <source>
        <dbReference type="ARBA" id="ARBA00023136"/>
    </source>
</evidence>
<feature type="transmembrane region" description="Helical" evidence="9">
    <location>
        <begin position="163"/>
        <end position="190"/>
    </location>
</feature>
<evidence type="ECO:0000313" key="12">
    <source>
        <dbReference type="Proteomes" id="UP001472677"/>
    </source>
</evidence>
<keyword evidence="12" id="KW-1185">Reference proteome</keyword>
<dbReference type="InterPro" id="IPR004696">
    <property type="entry name" value="Tpt_PEP_transl"/>
</dbReference>
<reference evidence="11 12" key="1">
    <citation type="journal article" date="2024" name="G3 (Bethesda)">
        <title>Genome assembly of Hibiscus sabdariffa L. provides insights into metabolisms of medicinal natural products.</title>
        <authorList>
            <person name="Kim T."/>
        </authorList>
    </citation>
    <scope>NUCLEOTIDE SEQUENCE [LARGE SCALE GENOMIC DNA]</scope>
    <source>
        <strain evidence="11">TK-2024</strain>
        <tissue evidence="11">Old leaves</tissue>
    </source>
</reference>
<protein>
    <recommendedName>
        <fullName evidence="10">Sugar phosphate transporter domain-containing protein</fullName>
    </recommendedName>
</protein>
<keyword evidence="5 9" id="KW-0812">Transmembrane</keyword>
<feature type="transmembrane region" description="Helical" evidence="9">
    <location>
        <begin position="243"/>
        <end position="262"/>
    </location>
</feature>
<evidence type="ECO:0000256" key="5">
    <source>
        <dbReference type="ARBA" id="ARBA00022692"/>
    </source>
</evidence>
<gene>
    <name evidence="11" type="ORF">V6N12_069900</name>
</gene>
<accession>A0ABR2FF87</accession>
<evidence type="ECO:0000256" key="7">
    <source>
        <dbReference type="ARBA" id="ARBA00022989"/>
    </source>
</evidence>
<evidence type="ECO:0000256" key="9">
    <source>
        <dbReference type="SAM" id="Phobius"/>
    </source>
</evidence>
<dbReference type="InterPro" id="IPR004853">
    <property type="entry name" value="Sugar_P_trans_dom"/>
</dbReference>
<dbReference type="InterPro" id="IPR050186">
    <property type="entry name" value="TPT_transporter"/>
</dbReference>
<comment type="subcellular location">
    <subcellularLocation>
        <location evidence="1">Plastid</location>
        <location evidence="1">Chloroplast membrane</location>
        <topology evidence="1">Multi-pass membrane protein</topology>
    </subcellularLocation>
</comment>
<evidence type="ECO:0000256" key="4">
    <source>
        <dbReference type="ARBA" id="ARBA00022640"/>
    </source>
</evidence>
<evidence type="ECO:0000256" key="6">
    <source>
        <dbReference type="ARBA" id="ARBA00022946"/>
    </source>
</evidence>
<dbReference type="InterPro" id="IPR037185">
    <property type="entry name" value="EmrE-like"/>
</dbReference>
<keyword evidence="7 9" id="KW-1133">Transmembrane helix</keyword>
<sequence>MASTTNAVQSLITNSRFSSLYLSTNKALPSCHLLKNRLSTPSRPSCLAFTSSWDKKEAWIPLGNLSAKPLKCTGWNQNMRRRSQVDFPVASAAAADADGGEIEISEGYAKPSKSFAERFPALVTGFFFFMCFVSVIHLVVGVAYCLVSWGVGLPKRAPIDKELLALLTPVAFCHALGHVMSNVSFAAVAVSFTHTIKALEPFFNAAASQFVLGHQIPLSLWLSLAPVVIGVSMASLTELSFNWTGFISAMISNIAFTYRSIYSKKAMTGMDSTNVYAYISIIALLFCLPPAIFIEGPQLMQYGFRDAIAKVGLTKFLSDLFWIGMFYHLYNQLATNTLERVAPLTHAVGNVLKRVFVIGFSIVVFGNKISTQTGIGTAIAIAGVAIYSLIKANMEEQKRVR</sequence>
<dbReference type="PANTHER" id="PTHR11132">
    <property type="entry name" value="SOLUTE CARRIER FAMILY 35"/>
    <property type="match status" value="1"/>
</dbReference>
<comment type="caution">
    <text evidence="11">The sequence shown here is derived from an EMBL/GenBank/DDBJ whole genome shotgun (WGS) entry which is preliminary data.</text>
</comment>
<feature type="domain" description="Sugar phosphate transporter" evidence="10">
    <location>
        <begin position="129"/>
        <end position="388"/>
    </location>
</feature>
<dbReference type="NCBIfam" id="TIGR00817">
    <property type="entry name" value="tpt"/>
    <property type="match status" value="1"/>
</dbReference>
<feature type="transmembrane region" description="Helical" evidence="9">
    <location>
        <begin position="375"/>
        <end position="394"/>
    </location>
</feature>
<keyword evidence="6" id="KW-0809">Transit peptide</keyword>
<feature type="transmembrane region" description="Helical" evidence="9">
    <location>
        <begin position="119"/>
        <end position="151"/>
    </location>
</feature>
<dbReference type="Proteomes" id="UP001472677">
    <property type="component" value="Unassembled WGS sequence"/>
</dbReference>
<keyword evidence="8 9" id="KW-0472">Membrane</keyword>
<proteinExistence type="predicted"/>
<evidence type="ECO:0000256" key="3">
    <source>
        <dbReference type="ARBA" id="ARBA00022528"/>
    </source>
</evidence>
<feature type="transmembrane region" description="Helical" evidence="9">
    <location>
        <begin position="274"/>
        <end position="293"/>
    </location>
</feature>
<organism evidence="11 12">
    <name type="scientific">Hibiscus sabdariffa</name>
    <name type="common">roselle</name>
    <dbReference type="NCBI Taxonomy" id="183260"/>
    <lineage>
        <taxon>Eukaryota</taxon>
        <taxon>Viridiplantae</taxon>
        <taxon>Streptophyta</taxon>
        <taxon>Embryophyta</taxon>
        <taxon>Tracheophyta</taxon>
        <taxon>Spermatophyta</taxon>
        <taxon>Magnoliopsida</taxon>
        <taxon>eudicotyledons</taxon>
        <taxon>Gunneridae</taxon>
        <taxon>Pentapetalae</taxon>
        <taxon>rosids</taxon>
        <taxon>malvids</taxon>
        <taxon>Malvales</taxon>
        <taxon>Malvaceae</taxon>
        <taxon>Malvoideae</taxon>
        <taxon>Hibiscus</taxon>
    </lineage>
</organism>
<feature type="transmembrane region" description="Helical" evidence="9">
    <location>
        <begin position="218"/>
        <end position="237"/>
    </location>
</feature>
<dbReference type="EMBL" id="JBBPBM010000006">
    <property type="protein sequence ID" value="KAK8579581.1"/>
    <property type="molecule type" value="Genomic_DNA"/>
</dbReference>
<dbReference type="SUPFAM" id="SSF103481">
    <property type="entry name" value="Multidrug resistance efflux transporter EmrE"/>
    <property type="match status" value="2"/>
</dbReference>
<evidence type="ECO:0000256" key="1">
    <source>
        <dbReference type="ARBA" id="ARBA00004508"/>
    </source>
</evidence>
<evidence type="ECO:0000313" key="11">
    <source>
        <dbReference type="EMBL" id="KAK8579581.1"/>
    </source>
</evidence>
<keyword evidence="2" id="KW-0813">Transport</keyword>